<dbReference type="Gene3D" id="3.40.30.10">
    <property type="entry name" value="Glutaredoxin"/>
    <property type="match status" value="1"/>
</dbReference>
<dbReference type="PROSITE" id="PS50405">
    <property type="entry name" value="GST_CTER"/>
    <property type="match status" value="1"/>
</dbReference>
<dbReference type="PROSITE" id="PS50404">
    <property type="entry name" value="GST_NTER"/>
    <property type="match status" value="1"/>
</dbReference>
<dbReference type="GO" id="GO:0006414">
    <property type="term" value="P:translational elongation"/>
    <property type="evidence" value="ECO:0007669"/>
    <property type="project" value="TreeGrafter"/>
</dbReference>
<dbReference type="GO" id="GO:0005737">
    <property type="term" value="C:cytoplasm"/>
    <property type="evidence" value="ECO:0007669"/>
    <property type="project" value="TreeGrafter"/>
</dbReference>
<comment type="caution">
    <text evidence="4">The sequence shown here is derived from an EMBL/GenBank/DDBJ whole genome shotgun (WGS) entry which is preliminary data.</text>
</comment>
<dbReference type="InterPro" id="IPR036249">
    <property type="entry name" value="Thioredoxin-like_sf"/>
</dbReference>
<dbReference type="InterPro" id="IPR050802">
    <property type="entry name" value="EF-GSTs"/>
</dbReference>
<dbReference type="CDD" id="cd03044">
    <property type="entry name" value="GST_N_EF1Bgamma"/>
    <property type="match status" value="1"/>
</dbReference>
<evidence type="ECO:0000313" key="4">
    <source>
        <dbReference type="EMBL" id="RWA05928.1"/>
    </source>
</evidence>
<sequence>MAPFGKIYTYPNNLRVNRALIIADLNGLEIEIPAFAFRETNKAPEFLTKFPLGKVPAFESADGFYLTESIAIATYIAKSGPKSGQLLGTNAKTQALITQWASFSESELFQNAFVPIAMVALKVYRLDEQRFNDHVAGLERDLKYIESALQGGKKHLVGDKLTVADLMVTSTLYYAFKYLVDADMRKGLPNLVAYIQAFADAPEHKKYYGELELCETRITAQS</sequence>
<dbReference type="SUPFAM" id="SSF47616">
    <property type="entry name" value="GST C-terminal domain-like"/>
    <property type="match status" value="1"/>
</dbReference>
<feature type="domain" description="GST C-terminal" evidence="3">
    <location>
        <begin position="90"/>
        <end position="218"/>
    </location>
</feature>
<organism evidence="4 5">
    <name type="scientific">Xylaria grammica</name>
    <dbReference type="NCBI Taxonomy" id="363999"/>
    <lineage>
        <taxon>Eukaryota</taxon>
        <taxon>Fungi</taxon>
        <taxon>Dikarya</taxon>
        <taxon>Ascomycota</taxon>
        <taxon>Pezizomycotina</taxon>
        <taxon>Sordariomycetes</taxon>
        <taxon>Xylariomycetidae</taxon>
        <taxon>Xylariales</taxon>
        <taxon>Xylariaceae</taxon>
        <taxon>Xylaria</taxon>
    </lineage>
</organism>
<dbReference type="STRING" id="363999.A0A439CUU4"/>
<accession>A0A439CUU4</accession>
<dbReference type="SFLD" id="SFLDS00019">
    <property type="entry name" value="Glutathione_Transferase_(cytos"/>
    <property type="match status" value="1"/>
</dbReference>
<protein>
    <recommendedName>
        <fullName evidence="6">Glutathione transferase</fullName>
    </recommendedName>
</protein>
<feature type="domain" description="GST N-terminal" evidence="2">
    <location>
        <begin position="3"/>
        <end position="84"/>
    </location>
</feature>
<dbReference type="Pfam" id="PF02798">
    <property type="entry name" value="GST_N"/>
    <property type="match status" value="1"/>
</dbReference>
<keyword evidence="5" id="KW-1185">Reference proteome</keyword>
<dbReference type="InterPro" id="IPR040079">
    <property type="entry name" value="Glutathione_S-Trfase"/>
</dbReference>
<dbReference type="FunFam" id="3.40.30.10:FF:000148">
    <property type="entry name" value="Elongation factor 1B gamma"/>
    <property type="match status" value="1"/>
</dbReference>
<dbReference type="InterPro" id="IPR004045">
    <property type="entry name" value="Glutathione_S-Trfase_N"/>
</dbReference>
<dbReference type="SFLD" id="SFLDG00358">
    <property type="entry name" value="Main_(cytGST)"/>
    <property type="match status" value="1"/>
</dbReference>
<dbReference type="Proteomes" id="UP000286045">
    <property type="component" value="Unassembled WGS sequence"/>
</dbReference>
<reference evidence="4 5" key="1">
    <citation type="submission" date="2018-12" db="EMBL/GenBank/DDBJ databases">
        <title>Draft genome sequence of Xylaria grammica IHI A82.</title>
        <authorList>
            <person name="Buettner E."/>
            <person name="Kellner H."/>
        </authorList>
    </citation>
    <scope>NUCLEOTIDE SEQUENCE [LARGE SCALE GENOMIC DNA]</scope>
    <source>
        <strain evidence="4 5">IHI A82</strain>
    </source>
</reference>
<dbReference type="InterPro" id="IPR010987">
    <property type="entry name" value="Glutathione-S-Trfase_C-like"/>
</dbReference>
<dbReference type="EMBL" id="RYZI01000385">
    <property type="protein sequence ID" value="RWA05928.1"/>
    <property type="molecule type" value="Genomic_DNA"/>
</dbReference>
<dbReference type="Pfam" id="PF14497">
    <property type="entry name" value="GST_C_3"/>
    <property type="match status" value="1"/>
</dbReference>
<dbReference type="GO" id="GO:0005634">
    <property type="term" value="C:nucleus"/>
    <property type="evidence" value="ECO:0007669"/>
    <property type="project" value="TreeGrafter"/>
</dbReference>
<dbReference type="SUPFAM" id="SSF52833">
    <property type="entry name" value="Thioredoxin-like"/>
    <property type="match status" value="1"/>
</dbReference>
<name>A0A439CUU4_9PEZI</name>
<dbReference type="InterPro" id="IPR036282">
    <property type="entry name" value="Glutathione-S-Trfase_C_sf"/>
</dbReference>
<comment type="similarity">
    <text evidence="1">Belongs to the GST superfamily.</text>
</comment>
<evidence type="ECO:0000259" key="3">
    <source>
        <dbReference type="PROSITE" id="PS50405"/>
    </source>
</evidence>
<dbReference type="AlphaFoldDB" id="A0A439CUU4"/>
<evidence type="ECO:0000313" key="5">
    <source>
        <dbReference type="Proteomes" id="UP000286045"/>
    </source>
</evidence>
<dbReference type="Gene3D" id="1.20.1050.10">
    <property type="match status" value="1"/>
</dbReference>
<evidence type="ECO:0008006" key="6">
    <source>
        <dbReference type="Google" id="ProtNLM"/>
    </source>
</evidence>
<gene>
    <name evidence="4" type="ORF">EKO27_g9184</name>
</gene>
<evidence type="ECO:0000259" key="2">
    <source>
        <dbReference type="PROSITE" id="PS50404"/>
    </source>
</evidence>
<dbReference type="PANTHER" id="PTHR43986:SF10">
    <property type="entry name" value="ELONGATION FACTOR EEF-1B GAMMA SUBUNIT, PUTATIVE (AFU_ORTHOLOGUE AFUA_1G17120)-RELATED"/>
    <property type="match status" value="1"/>
</dbReference>
<proteinExistence type="inferred from homology"/>
<dbReference type="InterPro" id="IPR004046">
    <property type="entry name" value="GST_C"/>
</dbReference>
<evidence type="ECO:0000256" key="1">
    <source>
        <dbReference type="ARBA" id="ARBA00007409"/>
    </source>
</evidence>
<dbReference type="PANTHER" id="PTHR43986">
    <property type="entry name" value="ELONGATION FACTOR 1-GAMMA"/>
    <property type="match status" value="1"/>
</dbReference>